<dbReference type="EMBL" id="JAUHQA010000001">
    <property type="protein sequence ID" value="MDN4480416.1"/>
    <property type="molecule type" value="Genomic_DNA"/>
</dbReference>
<dbReference type="CDD" id="cd04905">
    <property type="entry name" value="ACT_CM-PDT"/>
    <property type="match status" value="1"/>
</dbReference>
<name>A0ABT8GG50_9MICO</name>
<dbReference type="PANTHER" id="PTHR21022:SF19">
    <property type="entry name" value="PREPHENATE DEHYDRATASE-RELATED"/>
    <property type="match status" value="1"/>
</dbReference>
<evidence type="ECO:0000256" key="8">
    <source>
        <dbReference type="ARBA" id="ARBA00047848"/>
    </source>
</evidence>
<evidence type="ECO:0000256" key="6">
    <source>
        <dbReference type="ARBA" id="ARBA00023222"/>
    </source>
</evidence>
<keyword evidence="7 9" id="KW-0456">Lyase</keyword>
<evidence type="ECO:0000256" key="7">
    <source>
        <dbReference type="ARBA" id="ARBA00023239"/>
    </source>
</evidence>
<dbReference type="InterPro" id="IPR008242">
    <property type="entry name" value="Chor_mutase/pphenate_deHydtase"/>
</dbReference>
<dbReference type="Pfam" id="PF00800">
    <property type="entry name" value="PDT"/>
    <property type="match status" value="1"/>
</dbReference>
<evidence type="ECO:0000259" key="10">
    <source>
        <dbReference type="PROSITE" id="PS51171"/>
    </source>
</evidence>
<dbReference type="CDD" id="cd13632">
    <property type="entry name" value="PBP2_Aa-PDT_like"/>
    <property type="match status" value="1"/>
</dbReference>
<dbReference type="SUPFAM" id="SSF55021">
    <property type="entry name" value="ACT-like"/>
    <property type="match status" value="1"/>
</dbReference>
<dbReference type="PROSITE" id="PS51171">
    <property type="entry name" value="PREPHENATE_DEHYDR_3"/>
    <property type="match status" value="1"/>
</dbReference>
<organism evidence="12 13">
    <name type="scientific">Demequina muriae</name>
    <dbReference type="NCBI Taxonomy" id="3051664"/>
    <lineage>
        <taxon>Bacteria</taxon>
        <taxon>Bacillati</taxon>
        <taxon>Actinomycetota</taxon>
        <taxon>Actinomycetes</taxon>
        <taxon>Micrococcales</taxon>
        <taxon>Demequinaceae</taxon>
        <taxon>Demequina</taxon>
    </lineage>
</organism>
<keyword evidence="6 9" id="KW-0584">Phenylalanine biosynthesis</keyword>
<comment type="pathway">
    <text evidence="1 9">Amino-acid biosynthesis; L-phenylalanine biosynthesis; phenylpyruvate from prephenate: step 1/1.</text>
</comment>
<dbReference type="EC" id="4.2.1.51" evidence="2 9"/>
<dbReference type="RefSeq" id="WP_301141805.1">
    <property type="nucleotide sequence ID" value="NZ_JAUHQA010000001.1"/>
</dbReference>
<accession>A0ABT8GG50</accession>
<keyword evidence="5 9" id="KW-0057">Aromatic amino acid biosynthesis</keyword>
<evidence type="ECO:0000313" key="13">
    <source>
        <dbReference type="Proteomes" id="UP001172708"/>
    </source>
</evidence>
<protein>
    <recommendedName>
        <fullName evidence="3 9">Prephenate dehydratase</fullName>
        <shortName evidence="9">PDT</shortName>
        <ecNumber evidence="2 9">4.2.1.51</ecNumber>
    </recommendedName>
</protein>
<evidence type="ECO:0000256" key="2">
    <source>
        <dbReference type="ARBA" id="ARBA00013147"/>
    </source>
</evidence>
<dbReference type="GO" id="GO:0004664">
    <property type="term" value="F:prephenate dehydratase activity"/>
    <property type="evidence" value="ECO:0007669"/>
    <property type="project" value="UniProtKB-EC"/>
</dbReference>
<evidence type="ECO:0000256" key="3">
    <source>
        <dbReference type="ARBA" id="ARBA00021872"/>
    </source>
</evidence>
<sequence>MSDEPVSDAPRYAYLGPEGTFTEAALRMMVPADQAHYLPVIDVPTAIAAVREGEADYAVVAIENTVEGGVTATLDTLAEGSPLVILGETVLPVAFELLVRPGVRVSRIRRVSAHSHGWAQVRRWAHATLPEATFVPSSSNAAAARLLADSSVPADQVGFDAALAPPGTGAALGLEVLADRIADNVNAATRFVRVGRPQEPPAPTGADKTTLVVHLPTDRSGALLEMLEQFAVRGVNLSRIESRPIGERPGEYSFSIDALGHIAEQRMAEALIGLRRTCPVVRYLGSYPAVHREVTPIATGTADADFASARAWVDELRLGRHA</sequence>
<comment type="caution">
    <text evidence="12">The sequence shown here is derived from an EMBL/GenBank/DDBJ whole genome shotgun (WGS) entry which is preliminary data.</text>
</comment>
<proteinExistence type="predicted"/>
<dbReference type="PIRSF" id="PIRSF001500">
    <property type="entry name" value="Chor_mut_pdt_Ppr"/>
    <property type="match status" value="1"/>
</dbReference>
<feature type="domain" description="Prephenate dehydratase" evidence="10">
    <location>
        <begin position="11"/>
        <end position="196"/>
    </location>
</feature>
<evidence type="ECO:0000256" key="1">
    <source>
        <dbReference type="ARBA" id="ARBA00004741"/>
    </source>
</evidence>
<gene>
    <name evidence="9 12" type="primary">pheA</name>
    <name evidence="12" type="ORF">QQX02_05715</name>
</gene>
<dbReference type="PROSITE" id="PS00858">
    <property type="entry name" value="PREPHENATE_DEHYDR_2"/>
    <property type="match status" value="1"/>
</dbReference>
<dbReference type="PANTHER" id="PTHR21022">
    <property type="entry name" value="PREPHENATE DEHYDRATASE P PROTEIN"/>
    <property type="match status" value="1"/>
</dbReference>
<evidence type="ECO:0000313" key="12">
    <source>
        <dbReference type="EMBL" id="MDN4480416.1"/>
    </source>
</evidence>
<dbReference type="Gene3D" id="3.30.70.260">
    <property type="match status" value="1"/>
</dbReference>
<dbReference type="Proteomes" id="UP001172708">
    <property type="component" value="Unassembled WGS sequence"/>
</dbReference>
<reference evidence="12" key="1">
    <citation type="submission" date="2023-06" db="EMBL/GenBank/DDBJ databases">
        <title>Egi l300058.</title>
        <authorList>
            <person name="Gao L."/>
            <person name="Fang B.-Z."/>
            <person name="Li W.-J."/>
        </authorList>
    </citation>
    <scope>NUCLEOTIDE SEQUENCE</scope>
    <source>
        <strain evidence="12">EGI L300058</strain>
    </source>
</reference>
<evidence type="ECO:0000256" key="4">
    <source>
        <dbReference type="ARBA" id="ARBA00022605"/>
    </source>
</evidence>
<evidence type="ECO:0000259" key="11">
    <source>
        <dbReference type="PROSITE" id="PS51671"/>
    </source>
</evidence>
<keyword evidence="13" id="KW-1185">Reference proteome</keyword>
<dbReference type="PROSITE" id="PS51671">
    <property type="entry name" value="ACT"/>
    <property type="match status" value="1"/>
</dbReference>
<evidence type="ECO:0000256" key="5">
    <source>
        <dbReference type="ARBA" id="ARBA00023141"/>
    </source>
</evidence>
<comment type="catalytic activity">
    <reaction evidence="8 9">
        <text>prephenate + H(+) = 3-phenylpyruvate + CO2 + H2O</text>
        <dbReference type="Rhea" id="RHEA:21648"/>
        <dbReference type="ChEBI" id="CHEBI:15377"/>
        <dbReference type="ChEBI" id="CHEBI:15378"/>
        <dbReference type="ChEBI" id="CHEBI:16526"/>
        <dbReference type="ChEBI" id="CHEBI:18005"/>
        <dbReference type="ChEBI" id="CHEBI:29934"/>
        <dbReference type="EC" id="4.2.1.51"/>
    </reaction>
</comment>
<keyword evidence="4 9" id="KW-0028">Amino-acid biosynthesis</keyword>
<dbReference type="InterPro" id="IPR045865">
    <property type="entry name" value="ACT-like_dom_sf"/>
</dbReference>
<dbReference type="NCBIfam" id="NF008865">
    <property type="entry name" value="PRK11898.1"/>
    <property type="match status" value="1"/>
</dbReference>
<feature type="domain" description="ACT" evidence="11">
    <location>
        <begin position="211"/>
        <end position="288"/>
    </location>
</feature>
<dbReference type="InterPro" id="IPR018528">
    <property type="entry name" value="Preph_deHydtase_CS"/>
</dbReference>
<evidence type="ECO:0000256" key="9">
    <source>
        <dbReference type="RuleBase" id="RU361254"/>
    </source>
</evidence>
<dbReference type="SUPFAM" id="SSF53850">
    <property type="entry name" value="Periplasmic binding protein-like II"/>
    <property type="match status" value="1"/>
</dbReference>
<dbReference type="InterPro" id="IPR001086">
    <property type="entry name" value="Preph_deHydtase"/>
</dbReference>
<dbReference type="Gene3D" id="3.40.190.10">
    <property type="entry name" value="Periplasmic binding protein-like II"/>
    <property type="match status" value="2"/>
</dbReference>
<dbReference type="InterPro" id="IPR002912">
    <property type="entry name" value="ACT_dom"/>
</dbReference>